<dbReference type="Proteomes" id="UP000634780">
    <property type="component" value="Unassembled WGS sequence"/>
</dbReference>
<reference evidence="2 3" key="1">
    <citation type="submission" date="2020-12" db="EMBL/GenBank/DDBJ databases">
        <title>Streptomyces typhae sp. nov., a novel endophytic actinomycete isolated from the root of cattail pollen (Typha angustifolia L.).</title>
        <authorList>
            <person name="Peng C."/>
            <person name="Liu C."/>
        </authorList>
    </citation>
    <scope>NUCLEOTIDE SEQUENCE [LARGE SCALE GENOMIC DNA]</scope>
    <source>
        <strain evidence="2 3">JCM 4753</strain>
    </source>
</reference>
<evidence type="ECO:0008006" key="4">
    <source>
        <dbReference type="Google" id="ProtNLM"/>
    </source>
</evidence>
<comment type="caution">
    <text evidence="2">The sequence shown here is derived from an EMBL/GenBank/DDBJ whole genome shotgun (WGS) entry which is preliminary data.</text>
</comment>
<proteinExistence type="predicted"/>
<dbReference type="EMBL" id="JAEKOZ010000066">
    <property type="protein sequence ID" value="MBJ3813292.1"/>
    <property type="molecule type" value="Genomic_DNA"/>
</dbReference>
<evidence type="ECO:0000256" key="1">
    <source>
        <dbReference type="SAM" id="MobiDB-lite"/>
    </source>
</evidence>
<accession>A0ABS0XJ84</accession>
<organism evidence="2 3">
    <name type="scientific">Streptomyces flavofungini</name>
    <dbReference type="NCBI Taxonomy" id="68200"/>
    <lineage>
        <taxon>Bacteria</taxon>
        <taxon>Bacillati</taxon>
        <taxon>Actinomycetota</taxon>
        <taxon>Actinomycetes</taxon>
        <taxon>Kitasatosporales</taxon>
        <taxon>Streptomycetaceae</taxon>
        <taxon>Streptomyces</taxon>
    </lineage>
</organism>
<protein>
    <recommendedName>
        <fullName evidence="4">Regulatory protein</fullName>
    </recommendedName>
</protein>
<sequence length="316" mass="33718">MQTMHGTQPQPISPGPRDRIGTSTLTAIEARLAALLHLDRALGSGWARASAEGELAIMTALQGQAVRDKTIGAKLHELMALATGIAGWTAYDDGDHATAALHYRSAIKLADTGRAAEVGAYFATLLASQHCTTGHPAAALDLLESRAAAARHAAPSTQTAAALHLVAARAHAALNDTTTCLRELGDACSALETSTQPMARSLASWLTTSSLEIETGRILLALDRPRQACRHIDTSDISDVGRHLGARQECIYRTYAAQAHLRVGNLDVAIEHAHRAQDCLDAVVSFRAAASMERLRRNISSFAGTPQSREFLRRRA</sequence>
<gene>
    <name evidence="2" type="ORF">JGB26_40675</name>
</gene>
<evidence type="ECO:0000313" key="2">
    <source>
        <dbReference type="EMBL" id="MBJ3813292.1"/>
    </source>
</evidence>
<feature type="region of interest" description="Disordered" evidence="1">
    <location>
        <begin position="1"/>
        <end position="20"/>
    </location>
</feature>
<evidence type="ECO:0000313" key="3">
    <source>
        <dbReference type="Proteomes" id="UP000634780"/>
    </source>
</evidence>
<keyword evidence="3" id="KW-1185">Reference proteome</keyword>
<feature type="compositionally biased region" description="Polar residues" evidence="1">
    <location>
        <begin position="1"/>
        <end position="10"/>
    </location>
</feature>
<name>A0ABS0XJ84_9ACTN</name>